<dbReference type="Gene3D" id="3.40.30.10">
    <property type="entry name" value="Glutaredoxin"/>
    <property type="match status" value="1"/>
</dbReference>
<sequence>MFKSHTTKSNNYYMKKIFTLLAIGVLNLSFCQGVSFEKTSFKEALQKAKKENKILFMDCYTTWCGPCKWMTKEIFPLKEVGDFFNENFINIKIDMEKGEGIALNSKYEITAYPSLLFIDSEGKEIHKLVGGKYAPDLIEGAKAAINPNTRIDRLKEEYNNGNKNYDFLVIYLKALKAENNTKNMAIVAKEIIEQSSIEKFMTKDLFFIIDAANFSYGTEEFNYLLNNKEKVKTLTKEYDYGMVYFRPISAHLKKYAKECKSIEALHLEIENSNVLFDMSKFGNIKKSLNYEFYIANNQLQTWYDNKLKDAEALKGEKQYIYMYNGICDEILRTPKLATSNEIVDDFITIAQNLAANREYGIIMGNLMLAKLYLYKKDKKKAQTGFDIFFEENKKAGGNNDYLLLRNLRKAIENL</sequence>
<dbReference type="InterPro" id="IPR013766">
    <property type="entry name" value="Thioredoxin_domain"/>
</dbReference>
<comment type="caution">
    <text evidence="4">The sequence shown here is derived from an EMBL/GenBank/DDBJ whole genome shotgun (WGS) entry which is preliminary data.</text>
</comment>
<dbReference type="InterPro" id="IPR017937">
    <property type="entry name" value="Thioredoxin_CS"/>
</dbReference>
<keyword evidence="5" id="KW-1185">Reference proteome</keyword>
<evidence type="ECO:0000313" key="5">
    <source>
        <dbReference type="Proteomes" id="UP000095713"/>
    </source>
</evidence>
<dbReference type="STRING" id="1849968.A8C32_13700"/>
<feature type="domain" description="Thioredoxin" evidence="3">
    <location>
        <begin position="19"/>
        <end position="146"/>
    </location>
</feature>
<dbReference type="Pfam" id="PF00085">
    <property type="entry name" value="Thioredoxin"/>
    <property type="match status" value="1"/>
</dbReference>
<dbReference type="EMBL" id="MDJD01000014">
    <property type="protein sequence ID" value="OEK08959.1"/>
    <property type="molecule type" value="Genomic_DNA"/>
</dbReference>
<dbReference type="PROSITE" id="PS51352">
    <property type="entry name" value="THIOREDOXIN_2"/>
    <property type="match status" value="1"/>
</dbReference>
<dbReference type="AlphaFoldDB" id="A0A1E5TC85"/>
<organism evidence="4 5">
    <name type="scientific">Flavivirga aquatica</name>
    <dbReference type="NCBI Taxonomy" id="1849968"/>
    <lineage>
        <taxon>Bacteria</taxon>
        <taxon>Pseudomonadati</taxon>
        <taxon>Bacteroidota</taxon>
        <taxon>Flavobacteriia</taxon>
        <taxon>Flavobacteriales</taxon>
        <taxon>Flavobacteriaceae</taxon>
        <taxon>Flavivirga</taxon>
    </lineage>
</organism>
<name>A0A1E5TC85_9FLAO</name>
<dbReference type="OrthoDB" id="9811036at2"/>
<dbReference type="InterPro" id="IPR036249">
    <property type="entry name" value="Thioredoxin-like_sf"/>
</dbReference>
<keyword evidence="1" id="KW-0732">Signal</keyword>
<protein>
    <recommendedName>
        <fullName evidence="3">Thioredoxin domain-containing protein</fullName>
    </recommendedName>
</protein>
<dbReference type="InterPro" id="IPR051099">
    <property type="entry name" value="AGR/TXD"/>
</dbReference>
<dbReference type="Proteomes" id="UP000095713">
    <property type="component" value="Unassembled WGS sequence"/>
</dbReference>
<dbReference type="PANTHER" id="PTHR15337:SF11">
    <property type="entry name" value="THIOREDOXIN DOMAIN-CONTAINING PROTEIN"/>
    <property type="match status" value="1"/>
</dbReference>
<accession>A0A1E5TC85</accession>
<proteinExistence type="predicted"/>
<gene>
    <name evidence="4" type="ORF">A8C32_13700</name>
</gene>
<evidence type="ECO:0000256" key="1">
    <source>
        <dbReference type="ARBA" id="ARBA00022729"/>
    </source>
</evidence>
<evidence type="ECO:0000313" key="4">
    <source>
        <dbReference type="EMBL" id="OEK08959.1"/>
    </source>
</evidence>
<dbReference type="PROSITE" id="PS00194">
    <property type="entry name" value="THIOREDOXIN_1"/>
    <property type="match status" value="1"/>
</dbReference>
<reference evidence="4 5" key="1">
    <citation type="submission" date="2016-05" db="EMBL/GenBank/DDBJ databases">
        <title>Draft Genome Sequence of Algibacter sp. Strain SK-16 Isolated from the Surface Water of Aburatsubo Inlet.</title>
        <authorList>
            <person name="Wong S.-K."/>
            <person name="Yoshizawa S."/>
            <person name="Nakajima Y."/>
            <person name="Ogura Y."/>
            <person name="Tetsuya H."/>
            <person name="Hamasaki K."/>
        </authorList>
    </citation>
    <scope>NUCLEOTIDE SEQUENCE [LARGE SCALE GENOMIC DNA]</scope>
    <source>
        <strain evidence="4 5">SK-16</strain>
    </source>
</reference>
<evidence type="ECO:0000259" key="3">
    <source>
        <dbReference type="PROSITE" id="PS51352"/>
    </source>
</evidence>
<keyword evidence="2" id="KW-0676">Redox-active center</keyword>
<dbReference type="PANTHER" id="PTHR15337">
    <property type="entry name" value="ANTERIOR GRADIENT PROTEIN-RELATED"/>
    <property type="match status" value="1"/>
</dbReference>
<dbReference type="SUPFAM" id="SSF52833">
    <property type="entry name" value="Thioredoxin-like"/>
    <property type="match status" value="1"/>
</dbReference>
<evidence type="ECO:0000256" key="2">
    <source>
        <dbReference type="ARBA" id="ARBA00023284"/>
    </source>
</evidence>